<name>A0A498KNN8_MALDO</name>
<keyword evidence="2" id="KW-1185">Reference proteome</keyword>
<comment type="caution">
    <text evidence="1">The sequence shown here is derived from an EMBL/GenBank/DDBJ whole genome shotgun (WGS) entry which is preliminary data.</text>
</comment>
<evidence type="ECO:0008006" key="3">
    <source>
        <dbReference type="Google" id="ProtNLM"/>
    </source>
</evidence>
<protein>
    <recommendedName>
        <fullName evidence="3">RNase H type-1 domain-containing protein</fullName>
    </recommendedName>
</protein>
<gene>
    <name evidence="1" type="ORF">DVH24_022885</name>
</gene>
<accession>A0A498KNN8</accession>
<evidence type="ECO:0000313" key="1">
    <source>
        <dbReference type="EMBL" id="RXI08741.1"/>
    </source>
</evidence>
<dbReference type="AlphaFoldDB" id="A0A498KNN8"/>
<organism evidence="1 2">
    <name type="scientific">Malus domestica</name>
    <name type="common">Apple</name>
    <name type="synonym">Pyrus malus</name>
    <dbReference type="NCBI Taxonomy" id="3750"/>
    <lineage>
        <taxon>Eukaryota</taxon>
        <taxon>Viridiplantae</taxon>
        <taxon>Streptophyta</taxon>
        <taxon>Embryophyta</taxon>
        <taxon>Tracheophyta</taxon>
        <taxon>Spermatophyta</taxon>
        <taxon>Magnoliopsida</taxon>
        <taxon>eudicotyledons</taxon>
        <taxon>Gunneridae</taxon>
        <taxon>Pentapetalae</taxon>
        <taxon>rosids</taxon>
        <taxon>fabids</taxon>
        <taxon>Rosales</taxon>
        <taxon>Rosaceae</taxon>
        <taxon>Amygdaloideae</taxon>
        <taxon>Maleae</taxon>
        <taxon>Malus</taxon>
    </lineage>
</organism>
<reference evidence="1 2" key="1">
    <citation type="submission" date="2018-10" db="EMBL/GenBank/DDBJ databases">
        <title>A high-quality apple genome assembly.</title>
        <authorList>
            <person name="Hu J."/>
        </authorList>
    </citation>
    <scope>NUCLEOTIDE SEQUENCE [LARGE SCALE GENOMIC DNA]</scope>
    <source>
        <strain evidence="2">cv. HFTH1</strain>
        <tissue evidence="1">Young leaf</tissue>
    </source>
</reference>
<proteinExistence type="predicted"/>
<dbReference type="Proteomes" id="UP000290289">
    <property type="component" value="Chromosome 1"/>
</dbReference>
<evidence type="ECO:0000313" key="2">
    <source>
        <dbReference type="Proteomes" id="UP000290289"/>
    </source>
</evidence>
<sequence>MEKIIKLERQVVECCRPRIVSKSGSRMGGVGIIIIRFRVVFSPLQAEALAAWEGLSLAIERGFAHVHRQGNGTAHRLARSALHMDGTSCSWFEEPSDFIVNLLAADCPGGGFLYQPYFKQRAVPASEKQRAYFEEIEEKRKYFVEIDAFELSEEEVDSVD</sequence>
<dbReference type="EMBL" id="RDQH01000327">
    <property type="protein sequence ID" value="RXI08741.1"/>
    <property type="molecule type" value="Genomic_DNA"/>
</dbReference>